<protein>
    <submittedName>
        <fullName evidence="1">Uncharacterized protein</fullName>
    </submittedName>
</protein>
<name>A0A8X6N3E1_NEPPI</name>
<evidence type="ECO:0000313" key="2">
    <source>
        <dbReference type="Proteomes" id="UP000887013"/>
    </source>
</evidence>
<proteinExistence type="predicted"/>
<sequence length="111" mass="12341">MARATPKIQGQSQERVSLRGVVYFPLPSFLRVKVSNSTKENIRPPSGDTRFPNENGECPVRDVGLFGRKSGFPGEDAFSGGKDAFSGGKHFTKEENCRYKPRIVYALMEIT</sequence>
<organism evidence="1 2">
    <name type="scientific">Nephila pilipes</name>
    <name type="common">Giant wood spider</name>
    <name type="synonym">Nephila maculata</name>
    <dbReference type="NCBI Taxonomy" id="299642"/>
    <lineage>
        <taxon>Eukaryota</taxon>
        <taxon>Metazoa</taxon>
        <taxon>Ecdysozoa</taxon>
        <taxon>Arthropoda</taxon>
        <taxon>Chelicerata</taxon>
        <taxon>Arachnida</taxon>
        <taxon>Araneae</taxon>
        <taxon>Araneomorphae</taxon>
        <taxon>Entelegynae</taxon>
        <taxon>Araneoidea</taxon>
        <taxon>Nephilidae</taxon>
        <taxon>Nephila</taxon>
    </lineage>
</organism>
<dbReference type="Proteomes" id="UP000887013">
    <property type="component" value="Unassembled WGS sequence"/>
</dbReference>
<reference evidence="1" key="1">
    <citation type="submission" date="2020-08" db="EMBL/GenBank/DDBJ databases">
        <title>Multicomponent nature underlies the extraordinary mechanical properties of spider dragline silk.</title>
        <authorList>
            <person name="Kono N."/>
            <person name="Nakamura H."/>
            <person name="Mori M."/>
            <person name="Yoshida Y."/>
            <person name="Ohtoshi R."/>
            <person name="Malay A.D."/>
            <person name="Moran D.A.P."/>
            <person name="Tomita M."/>
            <person name="Numata K."/>
            <person name="Arakawa K."/>
        </authorList>
    </citation>
    <scope>NUCLEOTIDE SEQUENCE</scope>
</reference>
<dbReference type="EMBL" id="BMAW01004887">
    <property type="protein sequence ID" value="GFS91430.1"/>
    <property type="molecule type" value="Genomic_DNA"/>
</dbReference>
<gene>
    <name evidence="1" type="ORF">NPIL_180861</name>
</gene>
<dbReference type="AlphaFoldDB" id="A0A8X6N3E1"/>
<evidence type="ECO:0000313" key="1">
    <source>
        <dbReference type="EMBL" id="GFS91430.1"/>
    </source>
</evidence>
<keyword evidence="2" id="KW-1185">Reference proteome</keyword>
<accession>A0A8X6N3E1</accession>
<comment type="caution">
    <text evidence="1">The sequence shown here is derived from an EMBL/GenBank/DDBJ whole genome shotgun (WGS) entry which is preliminary data.</text>
</comment>